<evidence type="ECO:0000256" key="1">
    <source>
        <dbReference type="SAM" id="Phobius"/>
    </source>
</evidence>
<dbReference type="AlphaFoldDB" id="I3ZMU7"/>
<evidence type="ECO:0000313" key="3">
    <source>
        <dbReference type="Proteomes" id="UP000006056"/>
    </source>
</evidence>
<dbReference type="EMBL" id="CP003379">
    <property type="protein sequence ID" value="AFL90565.1"/>
    <property type="molecule type" value="Genomic_DNA"/>
</dbReference>
<reference evidence="2 3" key="1">
    <citation type="submission" date="2012-06" db="EMBL/GenBank/DDBJ databases">
        <title>Complete genome of Terriglobus roseus DSM 18391.</title>
        <authorList>
            <consortium name="US DOE Joint Genome Institute (JGI-PGF)"/>
            <person name="Lucas S."/>
            <person name="Copeland A."/>
            <person name="Lapidus A."/>
            <person name="Glavina del Rio T."/>
            <person name="Dalin E."/>
            <person name="Tice H."/>
            <person name="Bruce D."/>
            <person name="Goodwin L."/>
            <person name="Pitluck S."/>
            <person name="Peters L."/>
            <person name="Mikhailova N."/>
            <person name="Munk A.C.C."/>
            <person name="Kyrpides N."/>
            <person name="Mavromatis K."/>
            <person name="Ivanova N."/>
            <person name="Brettin T."/>
            <person name="Detter J.C."/>
            <person name="Han C."/>
            <person name="Larimer F."/>
            <person name="Land M."/>
            <person name="Hauser L."/>
            <person name="Markowitz V."/>
            <person name="Cheng J.-F."/>
            <person name="Hugenholtz P."/>
            <person name="Woyke T."/>
            <person name="Wu D."/>
            <person name="Brambilla E."/>
            <person name="Klenk H.-P."/>
            <person name="Eisen J.A."/>
        </authorList>
    </citation>
    <scope>NUCLEOTIDE SEQUENCE [LARGE SCALE GENOMIC DNA]</scope>
    <source>
        <strain evidence="3">DSM 18391 / NRRL B-41598 / KBS 63</strain>
    </source>
</reference>
<feature type="transmembrane region" description="Helical" evidence="1">
    <location>
        <begin position="368"/>
        <end position="386"/>
    </location>
</feature>
<keyword evidence="3" id="KW-1185">Reference proteome</keyword>
<feature type="transmembrane region" description="Helical" evidence="1">
    <location>
        <begin position="296"/>
        <end position="323"/>
    </location>
</feature>
<feature type="transmembrane region" description="Helical" evidence="1">
    <location>
        <begin position="149"/>
        <end position="169"/>
    </location>
</feature>
<evidence type="ECO:0000313" key="2">
    <source>
        <dbReference type="EMBL" id="AFL90565.1"/>
    </source>
</evidence>
<proteinExistence type="predicted"/>
<dbReference type="eggNOG" id="ENOG5033X3N">
    <property type="taxonomic scope" value="Bacteria"/>
</dbReference>
<sequence>MPKNAPELVAVPKRAAGWTFACLSVFSGIGLLGKAPLVAGLLHLPLQLIMAGLTVLVCLPLLWIVSLRWRTVVSVGAALLFAVTIFAGHHSMQRLHQQGRGSDQADCVVVGGQLLAHGQWPYQPAKLWTGNPMSCGPGWMALQMPATLLAGYPVNLLLLWLATLAVLLWCAGSRTTAGWLALLAVAPVCLLGLFDGTDFLTFGILSVGLLALSEQRRKLGWVKIPIVLAASLIDQFRLPTIILPVLLRDAVGRWLALGGVGLALVWQVVFLHWNAESYLTSGPWHVLRKFSSLPLLPANVLLSIGPVWAITMLVLLALLMLWLAGRLPARRIFLVFFAVTFGLPAVLDLSKKLAGPGHIAEKLGSWEGGLWLCGMLPTLAYCALVAEPIPSES</sequence>
<evidence type="ECO:0008006" key="4">
    <source>
        <dbReference type="Google" id="ProtNLM"/>
    </source>
</evidence>
<dbReference type="HOGENOM" id="CLU_701941_0_0_0"/>
<feature type="transmembrane region" description="Helical" evidence="1">
    <location>
        <begin position="329"/>
        <end position="347"/>
    </location>
</feature>
<organism evidence="2 3">
    <name type="scientific">Terriglobus roseus (strain DSM 18391 / NRRL B-41598 / KBS 63)</name>
    <dbReference type="NCBI Taxonomy" id="926566"/>
    <lineage>
        <taxon>Bacteria</taxon>
        <taxon>Pseudomonadati</taxon>
        <taxon>Acidobacteriota</taxon>
        <taxon>Terriglobia</taxon>
        <taxon>Terriglobales</taxon>
        <taxon>Acidobacteriaceae</taxon>
        <taxon>Terriglobus</taxon>
    </lineage>
</organism>
<gene>
    <name evidence="2" type="ordered locus">Terro_4368</name>
</gene>
<feature type="transmembrane region" description="Helical" evidence="1">
    <location>
        <begin position="44"/>
        <end position="65"/>
    </location>
</feature>
<feature type="transmembrane region" description="Helical" evidence="1">
    <location>
        <begin position="15"/>
        <end position="32"/>
    </location>
</feature>
<name>I3ZMU7_TERRK</name>
<keyword evidence="1" id="KW-0812">Transmembrane</keyword>
<dbReference type="KEGG" id="trs:Terro_4368"/>
<keyword evidence="1" id="KW-0472">Membrane</keyword>
<feature type="transmembrane region" description="Helical" evidence="1">
    <location>
        <begin position="181"/>
        <end position="212"/>
    </location>
</feature>
<feature type="transmembrane region" description="Helical" evidence="1">
    <location>
        <begin position="71"/>
        <end position="88"/>
    </location>
</feature>
<accession>I3ZMU7</accession>
<feature type="transmembrane region" description="Helical" evidence="1">
    <location>
        <begin position="253"/>
        <end position="275"/>
    </location>
</feature>
<protein>
    <recommendedName>
        <fullName evidence="4">DUF2029 domain-containing protein</fullName>
    </recommendedName>
</protein>
<dbReference type="Proteomes" id="UP000006056">
    <property type="component" value="Chromosome"/>
</dbReference>
<keyword evidence="1" id="KW-1133">Transmembrane helix</keyword>